<proteinExistence type="predicted"/>
<feature type="compositionally biased region" description="Low complexity" evidence="1">
    <location>
        <begin position="121"/>
        <end position="133"/>
    </location>
</feature>
<evidence type="ECO:0000256" key="1">
    <source>
        <dbReference type="SAM" id="MobiDB-lite"/>
    </source>
</evidence>
<evidence type="ECO:0000313" key="2">
    <source>
        <dbReference type="EMBL" id="MFB9784683.1"/>
    </source>
</evidence>
<evidence type="ECO:0000313" key="3">
    <source>
        <dbReference type="Proteomes" id="UP001589587"/>
    </source>
</evidence>
<keyword evidence="3" id="KW-1185">Reference proteome</keyword>
<evidence type="ECO:0008006" key="4">
    <source>
        <dbReference type="Google" id="ProtNLM"/>
    </source>
</evidence>
<dbReference type="RefSeq" id="WP_378376921.1">
    <property type="nucleotide sequence ID" value="NZ_JBHMAS010000094.1"/>
</dbReference>
<protein>
    <recommendedName>
        <fullName evidence="4">Lipoprotein</fullName>
    </recommendedName>
</protein>
<feature type="region of interest" description="Disordered" evidence="1">
    <location>
        <begin position="168"/>
        <end position="191"/>
    </location>
</feature>
<organism evidence="2 3">
    <name type="scientific">Rhodococcus baikonurensis</name>
    <dbReference type="NCBI Taxonomy" id="172041"/>
    <lineage>
        <taxon>Bacteria</taxon>
        <taxon>Bacillati</taxon>
        <taxon>Actinomycetota</taxon>
        <taxon>Actinomycetes</taxon>
        <taxon>Mycobacteriales</taxon>
        <taxon>Nocardiaceae</taxon>
        <taxon>Rhodococcus</taxon>
        <taxon>Rhodococcus erythropolis group</taxon>
    </lineage>
</organism>
<gene>
    <name evidence="2" type="ORF">ACFFQ6_33825</name>
</gene>
<dbReference type="Proteomes" id="UP001589587">
    <property type="component" value="Unassembled WGS sequence"/>
</dbReference>
<feature type="region of interest" description="Disordered" evidence="1">
    <location>
        <begin position="121"/>
        <end position="141"/>
    </location>
</feature>
<name>A0ABV5XRF2_9NOCA</name>
<dbReference type="EMBL" id="JBHMAS010000094">
    <property type="protein sequence ID" value="MFB9784683.1"/>
    <property type="molecule type" value="Genomic_DNA"/>
</dbReference>
<reference evidence="2 3" key="1">
    <citation type="submission" date="2024-09" db="EMBL/GenBank/DDBJ databases">
        <authorList>
            <person name="Sun Q."/>
            <person name="Mori K."/>
        </authorList>
    </citation>
    <scope>NUCLEOTIDE SEQUENCE [LARGE SCALE GENOMIC DNA]</scope>
    <source>
        <strain evidence="2 3">JCM 11411</strain>
    </source>
</reference>
<accession>A0ABV5XRF2</accession>
<sequence>MDPIGSDPEVGYQLLHEETILALLGVSAFLVSACGSADDTHDEAKAESVCVAGVKDKAGPIGDVAVADIVTAPGNVGSFSVKGKLTGSLDSGAAVAYDVGCVAKVGGKSLVSSEVSYVSSTSSDASGAATTSAMPKSATPALPTIGQPVISGGAIITINSVVESQSVTAQPERSIARGELPSRPQGLVGSL</sequence>
<comment type="caution">
    <text evidence="2">The sequence shown here is derived from an EMBL/GenBank/DDBJ whole genome shotgun (WGS) entry which is preliminary data.</text>
</comment>